<accession>A0AAV8RGP4</accession>
<dbReference type="InterPro" id="IPR020568">
    <property type="entry name" value="Ribosomal_Su5_D2-typ_SF"/>
</dbReference>
<dbReference type="Pfam" id="PF05362">
    <property type="entry name" value="Lon_C"/>
    <property type="match status" value="1"/>
</dbReference>
<evidence type="ECO:0000313" key="2">
    <source>
        <dbReference type="EMBL" id="KAJ8498116.1"/>
    </source>
</evidence>
<dbReference type="Gene3D" id="3.30.230.10">
    <property type="match status" value="1"/>
</dbReference>
<dbReference type="GO" id="GO:0005759">
    <property type="term" value="C:mitochondrial matrix"/>
    <property type="evidence" value="ECO:0007669"/>
    <property type="project" value="TreeGrafter"/>
</dbReference>
<dbReference type="SUPFAM" id="SSF54211">
    <property type="entry name" value="Ribosomal protein S5 domain 2-like"/>
    <property type="match status" value="1"/>
</dbReference>
<evidence type="ECO:0000259" key="1">
    <source>
        <dbReference type="Pfam" id="PF05362"/>
    </source>
</evidence>
<dbReference type="GO" id="GO:0003697">
    <property type="term" value="F:single-stranded DNA binding"/>
    <property type="evidence" value="ECO:0007669"/>
    <property type="project" value="TreeGrafter"/>
</dbReference>
<dbReference type="GO" id="GO:0004252">
    <property type="term" value="F:serine-type endopeptidase activity"/>
    <property type="evidence" value="ECO:0007669"/>
    <property type="project" value="InterPro"/>
</dbReference>
<dbReference type="InterPro" id="IPR027065">
    <property type="entry name" value="Lon_Prtase"/>
</dbReference>
<dbReference type="Proteomes" id="UP001222027">
    <property type="component" value="Unassembled WGS sequence"/>
</dbReference>
<reference evidence="2 3" key="1">
    <citation type="submission" date="2022-12" db="EMBL/GenBank/DDBJ databases">
        <title>Chromosome-scale assembly of the Ensete ventricosum genome.</title>
        <authorList>
            <person name="Dussert Y."/>
            <person name="Stocks J."/>
            <person name="Wendawek A."/>
            <person name="Woldeyes F."/>
            <person name="Nichols R.A."/>
            <person name="Borrell J.S."/>
        </authorList>
    </citation>
    <scope>NUCLEOTIDE SEQUENCE [LARGE SCALE GENOMIC DNA]</scope>
    <source>
        <strain evidence="3">cv. Maze</strain>
        <tissue evidence="2">Seeds</tissue>
    </source>
</reference>
<dbReference type="GO" id="GO:0004176">
    <property type="term" value="F:ATP-dependent peptidase activity"/>
    <property type="evidence" value="ECO:0007669"/>
    <property type="project" value="InterPro"/>
</dbReference>
<dbReference type="EMBL" id="JAQQAF010000003">
    <property type="protein sequence ID" value="KAJ8498116.1"/>
    <property type="molecule type" value="Genomic_DNA"/>
</dbReference>
<dbReference type="PANTHER" id="PTHR43718">
    <property type="entry name" value="LON PROTEASE"/>
    <property type="match status" value="1"/>
</dbReference>
<dbReference type="PANTHER" id="PTHR43718:SF2">
    <property type="entry name" value="LON PROTEASE HOMOLOG, MITOCHONDRIAL"/>
    <property type="match status" value="1"/>
</dbReference>
<dbReference type="GO" id="GO:0007005">
    <property type="term" value="P:mitochondrion organization"/>
    <property type="evidence" value="ECO:0007669"/>
    <property type="project" value="TreeGrafter"/>
</dbReference>
<organism evidence="2 3">
    <name type="scientific">Ensete ventricosum</name>
    <name type="common">Abyssinian banana</name>
    <name type="synonym">Musa ensete</name>
    <dbReference type="NCBI Taxonomy" id="4639"/>
    <lineage>
        <taxon>Eukaryota</taxon>
        <taxon>Viridiplantae</taxon>
        <taxon>Streptophyta</taxon>
        <taxon>Embryophyta</taxon>
        <taxon>Tracheophyta</taxon>
        <taxon>Spermatophyta</taxon>
        <taxon>Magnoliopsida</taxon>
        <taxon>Liliopsida</taxon>
        <taxon>Zingiberales</taxon>
        <taxon>Musaceae</taxon>
        <taxon>Ensete</taxon>
    </lineage>
</organism>
<dbReference type="GO" id="GO:0005524">
    <property type="term" value="F:ATP binding"/>
    <property type="evidence" value="ECO:0007669"/>
    <property type="project" value="InterPro"/>
</dbReference>
<dbReference type="GO" id="GO:0051131">
    <property type="term" value="P:chaperone-mediated protein complex assembly"/>
    <property type="evidence" value="ECO:0007669"/>
    <property type="project" value="TreeGrafter"/>
</dbReference>
<proteinExistence type="predicted"/>
<feature type="domain" description="Lon proteolytic" evidence="1">
    <location>
        <begin position="106"/>
        <end position="228"/>
    </location>
</feature>
<dbReference type="PRINTS" id="PR00830">
    <property type="entry name" value="ENDOLAPTASE"/>
</dbReference>
<gene>
    <name evidence="2" type="ORF">OPV22_008668</name>
</gene>
<dbReference type="InterPro" id="IPR008269">
    <property type="entry name" value="Lon_proteolytic"/>
</dbReference>
<keyword evidence="3" id="KW-1185">Reference proteome</keyword>
<dbReference type="GO" id="GO:0006515">
    <property type="term" value="P:protein quality control for misfolded or incompletely synthesized proteins"/>
    <property type="evidence" value="ECO:0007669"/>
    <property type="project" value="TreeGrafter"/>
</dbReference>
<name>A0AAV8RGP4_ENSVE</name>
<protein>
    <recommendedName>
        <fullName evidence="1">Lon proteolytic domain-containing protein</fullName>
    </recommendedName>
</protein>
<dbReference type="AlphaFoldDB" id="A0AAV8RGP4"/>
<dbReference type="InterPro" id="IPR014721">
    <property type="entry name" value="Ribsml_uS5_D2-typ_fold_subgr"/>
</dbReference>
<sequence>MALGQAPGGRRQCRRRELSVAQCVGFLQESARRKLGFWEKNVLLLRAWHWFLAVNKGTNDTSEAVGSDMIDKVSVDLSNLANFVGKPVFQAEHVYDQNPIGVVWVNVMKENAQKAHTVASAILLQKEPGNKLFANSKLHLHVPAGATQKDGPPTTITLLLSLAMNKPGKKDLSMIGEVTLTGRILPILEVKEKTIAARRSDVKTIIFTSDNRSDFDETATNVKEGLGSLFCGLLRPNILAGFWKRA</sequence>
<comment type="caution">
    <text evidence="2">The sequence shown here is derived from an EMBL/GenBank/DDBJ whole genome shotgun (WGS) entry which is preliminary data.</text>
</comment>
<evidence type="ECO:0000313" key="3">
    <source>
        <dbReference type="Proteomes" id="UP001222027"/>
    </source>
</evidence>